<dbReference type="InterPro" id="IPR009888">
    <property type="entry name" value="CdiI_Proteobact"/>
</dbReference>
<evidence type="ECO:0000313" key="2">
    <source>
        <dbReference type="Proteomes" id="UP001236303"/>
    </source>
</evidence>
<accession>A0AAW6Y969</accession>
<dbReference type="Pfam" id="PF07262">
    <property type="entry name" value="CdiI"/>
    <property type="match status" value="1"/>
</dbReference>
<gene>
    <name evidence="1" type="ORF">QP451_02410</name>
</gene>
<dbReference type="Gene3D" id="3.40.1590.10">
    <property type="entry name" value="NMB0488-like"/>
    <property type="match status" value="1"/>
</dbReference>
<comment type="caution">
    <text evidence="1">The sequence shown here is derived from an EMBL/GenBank/DDBJ whole genome shotgun (WGS) entry which is preliminary data.</text>
</comment>
<organism evidence="1 2">
    <name type="scientific">Neisseria subflava</name>
    <dbReference type="NCBI Taxonomy" id="28449"/>
    <lineage>
        <taxon>Bacteria</taxon>
        <taxon>Pseudomonadati</taxon>
        <taxon>Pseudomonadota</taxon>
        <taxon>Betaproteobacteria</taxon>
        <taxon>Neisseriales</taxon>
        <taxon>Neisseriaceae</taxon>
        <taxon>Neisseria</taxon>
    </lineage>
</organism>
<dbReference type="CDD" id="cd13445">
    <property type="entry name" value="CDI_inhibitor_EC869_like"/>
    <property type="match status" value="1"/>
</dbReference>
<dbReference type="AlphaFoldDB" id="A0AAW6Y969"/>
<evidence type="ECO:0000313" key="1">
    <source>
        <dbReference type="EMBL" id="MDK7241892.1"/>
    </source>
</evidence>
<dbReference type="Proteomes" id="UP001236303">
    <property type="component" value="Unassembled WGS sequence"/>
</dbReference>
<sequence>MEDKLENQYFASLYANEKAFIVQTKSGFRLLMLDTLFPPHILPPNVDDNLLGQAISQALKNSRTFKYGSEECKNFFDPVQRVQRYNQWVDHIRETLGYKTKSALFRRMMMCGITMNSKEIIISPNKHIRSDAWEGIDEKDIIMPADSNYVEIGQGAKQALSYCK</sequence>
<dbReference type="InterPro" id="IPR037891">
    <property type="entry name" value="Cdil-like_sf"/>
</dbReference>
<dbReference type="RefSeq" id="WP_025457499.1">
    <property type="nucleotide sequence ID" value="NZ_JASOPA010000001.1"/>
</dbReference>
<name>A0AAW6Y969_NEISU</name>
<dbReference type="EMBL" id="JASOPA010000001">
    <property type="protein sequence ID" value="MDK7241892.1"/>
    <property type="molecule type" value="Genomic_DNA"/>
</dbReference>
<reference evidence="1" key="1">
    <citation type="submission" date="2023-05" db="EMBL/GenBank/DDBJ databases">
        <title>Cataloging the Phylogenetic Diversity of Human Bladder Bacteria.</title>
        <authorList>
            <person name="Du J."/>
        </authorList>
    </citation>
    <scope>NUCLEOTIDE SEQUENCE</scope>
    <source>
        <strain evidence="1">UMB1050</strain>
    </source>
</reference>
<proteinExistence type="predicted"/>
<protein>
    <submittedName>
        <fullName evidence="1">Contact-dependent growth inhibition system immunity protein</fullName>
    </submittedName>
</protein>
<dbReference type="SUPFAM" id="SSF160207">
    <property type="entry name" value="NMB0488-like"/>
    <property type="match status" value="1"/>
</dbReference>